<keyword evidence="4 10" id="KW-0547">Nucleotide-binding</keyword>
<feature type="non-terminal residue" evidence="13">
    <location>
        <position position="1"/>
    </location>
</feature>
<dbReference type="Pfam" id="PF00117">
    <property type="entry name" value="GATase"/>
    <property type="match status" value="1"/>
</dbReference>
<reference evidence="14" key="1">
    <citation type="submission" date="2023-07" db="EMBL/GenBank/DDBJ databases">
        <title>Bird 10,000 Genomes (B10K) Project - Family phase.</title>
        <authorList>
            <person name="Zhang G."/>
        </authorList>
    </citation>
    <scope>NUCLEOTIDE SEQUENCE [LARGE SCALE GENOMIC DNA]</scope>
</reference>
<evidence type="ECO:0000256" key="7">
    <source>
        <dbReference type="ARBA" id="ARBA00022975"/>
    </source>
</evidence>
<evidence type="ECO:0000256" key="9">
    <source>
        <dbReference type="ARBA" id="ARBA00047781"/>
    </source>
</evidence>
<evidence type="ECO:0000256" key="6">
    <source>
        <dbReference type="ARBA" id="ARBA00022962"/>
    </source>
</evidence>
<name>A0A851SSD4_9AVES</name>
<keyword evidence="5 10" id="KW-0067">ATP-binding</keyword>
<dbReference type="SUPFAM" id="SSF52540">
    <property type="entry name" value="P-loop containing nucleoside triphosphate hydrolases"/>
    <property type="match status" value="1"/>
</dbReference>
<feature type="domain" description="CTP synthase N-terminal" evidence="12">
    <location>
        <begin position="130"/>
        <end position="258"/>
    </location>
</feature>
<feature type="non-terminal residue" evidence="13">
    <location>
        <position position="549"/>
    </location>
</feature>
<dbReference type="EC" id="6.3.4.2" evidence="10"/>
<dbReference type="Gene3D" id="3.40.50.300">
    <property type="entry name" value="P-loop containing nucleotide triphosphate hydrolases"/>
    <property type="match status" value="2"/>
</dbReference>
<dbReference type="CDD" id="cd01746">
    <property type="entry name" value="GATase1_CTP_Synthase"/>
    <property type="match status" value="1"/>
</dbReference>
<keyword evidence="7 10" id="KW-0665">Pyrimidine biosynthesis</keyword>
<feature type="domain" description="Glutamine amidotransferase" evidence="11">
    <location>
        <begin position="296"/>
        <end position="525"/>
    </location>
</feature>
<evidence type="ECO:0000259" key="11">
    <source>
        <dbReference type="Pfam" id="PF00117"/>
    </source>
</evidence>
<accession>A0A851SSD4</accession>
<keyword evidence="6 10" id="KW-0315">Glutamine amidotransferase</keyword>
<dbReference type="GO" id="GO:0042802">
    <property type="term" value="F:identical protein binding"/>
    <property type="evidence" value="ECO:0007669"/>
    <property type="project" value="TreeGrafter"/>
</dbReference>
<dbReference type="InterPro" id="IPR017926">
    <property type="entry name" value="GATASE"/>
</dbReference>
<dbReference type="Proteomes" id="UP000661971">
    <property type="component" value="Unassembled WGS sequence"/>
</dbReference>
<dbReference type="InterPro" id="IPR029062">
    <property type="entry name" value="Class_I_gatase-like"/>
</dbReference>
<evidence type="ECO:0000256" key="8">
    <source>
        <dbReference type="ARBA" id="ARBA00037348"/>
    </source>
</evidence>
<feature type="domain" description="CTP synthase N-terminal" evidence="12">
    <location>
        <begin position="2"/>
        <end position="56"/>
    </location>
</feature>
<dbReference type="InterPro" id="IPR027417">
    <property type="entry name" value="P-loop_NTPase"/>
</dbReference>
<comment type="function">
    <text evidence="8">Catalyzes the ATP-dependent amination of UTP to CTP with either L-glutamine or ammonia as the source of nitrogen. Constitutes the rate-limiting enzyme in the synthesis of cytosine nucleotides.</text>
</comment>
<dbReference type="AlphaFoldDB" id="A0A851SSD4"/>
<dbReference type="GO" id="GO:0005737">
    <property type="term" value="C:cytoplasm"/>
    <property type="evidence" value="ECO:0007669"/>
    <property type="project" value="TreeGrafter"/>
</dbReference>
<protein>
    <recommendedName>
        <fullName evidence="10">CTP synthase</fullName>
        <ecNumber evidence="10">6.3.4.2</ecNumber>
    </recommendedName>
    <alternativeName>
        <fullName evidence="10">UTP--ammonia ligase</fullName>
    </alternativeName>
</protein>
<evidence type="ECO:0000256" key="3">
    <source>
        <dbReference type="ARBA" id="ARBA00022598"/>
    </source>
</evidence>
<dbReference type="EMBL" id="WBNA01000011">
    <property type="protein sequence ID" value="NXD06668.1"/>
    <property type="molecule type" value="Genomic_DNA"/>
</dbReference>
<evidence type="ECO:0000256" key="4">
    <source>
        <dbReference type="ARBA" id="ARBA00022741"/>
    </source>
</evidence>
<evidence type="ECO:0000256" key="5">
    <source>
        <dbReference type="ARBA" id="ARBA00022840"/>
    </source>
</evidence>
<comment type="pathway">
    <text evidence="1 10">Pyrimidine metabolism; CTP biosynthesis via de novo pathway; CTP from UDP: step 2/2.</text>
</comment>
<dbReference type="GO" id="GO:0005524">
    <property type="term" value="F:ATP binding"/>
    <property type="evidence" value="ECO:0007669"/>
    <property type="project" value="UniProtKB-KW"/>
</dbReference>
<dbReference type="NCBIfam" id="TIGR00337">
    <property type="entry name" value="PyrG"/>
    <property type="match status" value="1"/>
</dbReference>
<dbReference type="Pfam" id="PF06418">
    <property type="entry name" value="CTP_synth_N"/>
    <property type="match status" value="2"/>
</dbReference>
<dbReference type="PROSITE" id="PS51273">
    <property type="entry name" value="GATASE_TYPE_1"/>
    <property type="match status" value="1"/>
</dbReference>
<comment type="similarity">
    <text evidence="2 10">Belongs to the CTP synthase family.</text>
</comment>
<dbReference type="InterPro" id="IPR033828">
    <property type="entry name" value="GATase1_CTP_Synthase"/>
</dbReference>
<evidence type="ECO:0000256" key="2">
    <source>
        <dbReference type="ARBA" id="ARBA00007533"/>
    </source>
</evidence>
<evidence type="ECO:0000313" key="13">
    <source>
        <dbReference type="EMBL" id="NXD06668.1"/>
    </source>
</evidence>
<gene>
    <name evidence="13" type="primary">Ctps2</name>
    <name evidence="13" type="ORF">NOTNIG_R13059</name>
</gene>
<dbReference type="SUPFAM" id="SSF52317">
    <property type="entry name" value="Class I glutamine amidotransferase-like"/>
    <property type="match status" value="1"/>
</dbReference>
<comment type="caution">
    <text evidence="13">The sequence shown here is derived from an EMBL/GenBank/DDBJ whole genome shotgun (WGS) entry which is preliminary data.</text>
</comment>
<dbReference type="Gene3D" id="3.40.50.880">
    <property type="match status" value="1"/>
</dbReference>
<evidence type="ECO:0000313" key="14">
    <source>
        <dbReference type="Proteomes" id="UP000661971"/>
    </source>
</evidence>
<dbReference type="NCBIfam" id="NF003792">
    <property type="entry name" value="PRK05380.1"/>
    <property type="match status" value="1"/>
</dbReference>
<dbReference type="GO" id="GO:0097268">
    <property type="term" value="C:cytoophidium"/>
    <property type="evidence" value="ECO:0007669"/>
    <property type="project" value="TreeGrafter"/>
</dbReference>
<dbReference type="UniPathway" id="UPA00159">
    <property type="reaction ID" value="UER00277"/>
</dbReference>
<keyword evidence="3 10" id="KW-0436">Ligase</keyword>
<dbReference type="GO" id="GO:0003883">
    <property type="term" value="F:CTP synthase activity"/>
    <property type="evidence" value="ECO:0007669"/>
    <property type="project" value="UniProtKB-UniRule"/>
</dbReference>
<dbReference type="PANTHER" id="PTHR11550:SF2">
    <property type="entry name" value="CTP SYNTHASE 2"/>
    <property type="match status" value="1"/>
</dbReference>
<dbReference type="InterPro" id="IPR017456">
    <property type="entry name" value="CTP_synthase_N"/>
</dbReference>
<dbReference type="InterPro" id="IPR004468">
    <property type="entry name" value="CTP_synthase"/>
</dbReference>
<sequence>MKYILVTGGVISGIGKGIIASSIGTILKSCGLRVTAIKIDPYINIDAGTFSPYEHGMLDKGLVYSVLPCGILGCIRKSICSRSREGILPLYSALLRPHLEYCVQFWAPQYKRDVGVLLLLPATLTDPSSLFQLGGTIGDIEGMPFVEAFRQFQFKAKRDNFCNIHVSLVPQPNATGEQKTKPTQNSVRALRGLGLSPDLIVCRSAKPIEMAVKEKISMFCHVEPEQVIFIHDVSSTYRVPILLEEQGIIKYFKQRLNLPVDDQPSDLLMKWKKMADRYERLLKVCSIALVGKYTKLSDCYASVFKALEHSALAINHKLDLMYIDSIDLERSTEVENPVKYHQAWQKLCKADGILVPGGFGIRGTEGKLQAISWARTKKKPFLGVCLGMQLAVVEFARNCLHWKDANSTEFDPDTKKPVVIDMPEHNPGDMGGTMRLGKRRTVFKTQNSVLRKLYGNEMFVEERHRHRYEVNPELICSFEEKGLKFVGHDMEGNRMEIIELENHPYFVGVQFHPEFSSRPMKPSPPYLGLLLAATGTLSAYLQRGCKLSP</sequence>
<evidence type="ECO:0000256" key="1">
    <source>
        <dbReference type="ARBA" id="ARBA00005171"/>
    </source>
</evidence>
<evidence type="ECO:0000256" key="10">
    <source>
        <dbReference type="RuleBase" id="RU810713"/>
    </source>
</evidence>
<comment type="catalytic activity">
    <reaction evidence="9 10">
        <text>UTP + L-glutamine + ATP + H2O = CTP + L-glutamate + ADP + phosphate + 2 H(+)</text>
        <dbReference type="Rhea" id="RHEA:26426"/>
        <dbReference type="ChEBI" id="CHEBI:15377"/>
        <dbReference type="ChEBI" id="CHEBI:15378"/>
        <dbReference type="ChEBI" id="CHEBI:29985"/>
        <dbReference type="ChEBI" id="CHEBI:30616"/>
        <dbReference type="ChEBI" id="CHEBI:37563"/>
        <dbReference type="ChEBI" id="CHEBI:43474"/>
        <dbReference type="ChEBI" id="CHEBI:46398"/>
        <dbReference type="ChEBI" id="CHEBI:58359"/>
        <dbReference type="ChEBI" id="CHEBI:456216"/>
        <dbReference type="EC" id="6.3.4.2"/>
    </reaction>
</comment>
<proteinExistence type="inferred from homology"/>
<evidence type="ECO:0000259" key="12">
    <source>
        <dbReference type="Pfam" id="PF06418"/>
    </source>
</evidence>
<dbReference type="GO" id="GO:0019856">
    <property type="term" value="P:pyrimidine nucleobase biosynthetic process"/>
    <property type="evidence" value="ECO:0007669"/>
    <property type="project" value="TreeGrafter"/>
</dbReference>
<dbReference type="GO" id="GO:0044210">
    <property type="term" value="P:'de novo' CTP biosynthetic process"/>
    <property type="evidence" value="ECO:0007669"/>
    <property type="project" value="UniProtKB-UniRule"/>
</dbReference>
<keyword evidence="14" id="KW-1185">Reference proteome</keyword>
<dbReference type="PANTHER" id="PTHR11550">
    <property type="entry name" value="CTP SYNTHASE"/>
    <property type="match status" value="1"/>
</dbReference>
<dbReference type="FunFam" id="3.40.50.880:FF:000005">
    <property type="entry name" value="CTP synthase"/>
    <property type="match status" value="1"/>
</dbReference>
<organism evidence="13 14">
    <name type="scientific">Nothocercus nigrocapillus</name>
    <dbReference type="NCBI Taxonomy" id="1977171"/>
    <lineage>
        <taxon>Eukaryota</taxon>
        <taxon>Metazoa</taxon>
        <taxon>Chordata</taxon>
        <taxon>Craniata</taxon>
        <taxon>Vertebrata</taxon>
        <taxon>Euteleostomi</taxon>
        <taxon>Archelosauria</taxon>
        <taxon>Archosauria</taxon>
        <taxon>Dinosauria</taxon>
        <taxon>Saurischia</taxon>
        <taxon>Theropoda</taxon>
        <taxon>Coelurosauria</taxon>
        <taxon>Aves</taxon>
        <taxon>Palaeognathae</taxon>
        <taxon>Tinamiformes</taxon>
        <taxon>Tinamidae</taxon>
        <taxon>Nothocercus</taxon>
    </lineage>
</organism>